<evidence type="ECO:0000313" key="1">
    <source>
        <dbReference type="EMBL" id="UQC77470.1"/>
    </source>
</evidence>
<dbReference type="Proteomes" id="UP000830671">
    <property type="component" value="Chromosome 2"/>
</dbReference>
<reference evidence="1" key="1">
    <citation type="journal article" date="2021" name="Mol. Plant Microbe Interact.">
        <title>Complete Genome Sequence of the Plant-Pathogenic Fungus Colletotrichum lupini.</title>
        <authorList>
            <person name="Baroncelli R."/>
            <person name="Pensec F."/>
            <person name="Da Lio D."/>
            <person name="Boufleur T."/>
            <person name="Vicente I."/>
            <person name="Sarrocco S."/>
            <person name="Picot A."/>
            <person name="Baraldi E."/>
            <person name="Sukno S."/>
            <person name="Thon M."/>
            <person name="Le Floch G."/>
        </authorList>
    </citation>
    <scope>NUCLEOTIDE SEQUENCE</scope>
    <source>
        <strain evidence="1">IMI 504893</strain>
    </source>
</reference>
<dbReference type="GeneID" id="73336976"/>
<dbReference type="EMBL" id="CP019474">
    <property type="protein sequence ID" value="UQC77470.1"/>
    <property type="molecule type" value="Genomic_DNA"/>
</dbReference>
<dbReference type="AlphaFoldDB" id="A0A9Q8SIA0"/>
<accession>A0A9Q8SIA0</accession>
<evidence type="ECO:0000313" key="2">
    <source>
        <dbReference type="Proteomes" id="UP000830671"/>
    </source>
</evidence>
<name>A0A9Q8SIA0_9PEZI</name>
<keyword evidence="2" id="KW-1185">Reference proteome</keyword>
<dbReference type="KEGG" id="clup:CLUP02_02938"/>
<protein>
    <submittedName>
        <fullName evidence="1">Uncharacterized protein</fullName>
    </submittedName>
</protein>
<proteinExistence type="predicted"/>
<dbReference type="RefSeq" id="XP_049139109.1">
    <property type="nucleotide sequence ID" value="XM_049281966.1"/>
</dbReference>
<gene>
    <name evidence="1" type="ORF">CLUP02_02938</name>
</gene>
<sequence length="37" mass="4533">MPYWLHGFVTFFMQRFSCYSIRNSKKVDIWGHFMSAN</sequence>
<organism evidence="1 2">
    <name type="scientific">Colletotrichum lupini</name>
    <dbReference type="NCBI Taxonomy" id="145971"/>
    <lineage>
        <taxon>Eukaryota</taxon>
        <taxon>Fungi</taxon>
        <taxon>Dikarya</taxon>
        <taxon>Ascomycota</taxon>
        <taxon>Pezizomycotina</taxon>
        <taxon>Sordariomycetes</taxon>
        <taxon>Hypocreomycetidae</taxon>
        <taxon>Glomerellales</taxon>
        <taxon>Glomerellaceae</taxon>
        <taxon>Colletotrichum</taxon>
        <taxon>Colletotrichum acutatum species complex</taxon>
    </lineage>
</organism>